<dbReference type="Proteomes" id="UP001497611">
    <property type="component" value="Chromosome"/>
</dbReference>
<keyword evidence="2" id="KW-1185">Reference proteome</keyword>
<accession>A0AAV1MK75</accession>
<evidence type="ECO:0000313" key="2">
    <source>
        <dbReference type="Proteomes" id="UP001497611"/>
    </source>
</evidence>
<proteinExistence type="predicted"/>
<dbReference type="EMBL" id="OY979410">
    <property type="protein sequence ID" value="CAK6604925.1"/>
    <property type="molecule type" value="Genomic_DNA"/>
</dbReference>
<reference evidence="1 2" key="1">
    <citation type="submission" date="2023-10" db="EMBL/GenBank/DDBJ databases">
        <authorList>
            <person name="Robby Concha-Eloko"/>
            <person name="Pilar Barberan- Martinez"/>
            <person name="Rafael Sanjuan"/>
            <person name="Pilar Domingo-Calap"/>
        </authorList>
    </citation>
    <scope>NUCLEOTIDE SEQUENCE [LARGE SCALE GENOMIC DNA]</scope>
</reference>
<protein>
    <submittedName>
        <fullName evidence="1">Uncharacterized protein</fullName>
    </submittedName>
</protein>
<organism evidence="1 2">
    <name type="scientific">Klebsiella phage vB_Kpn_K15PH90</name>
    <dbReference type="NCBI Taxonomy" id="3071635"/>
    <lineage>
        <taxon>Viruses</taxon>
        <taxon>Duplodnaviria</taxon>
        <taxon>Heunggongvirae</taxon>
        <taxon>Uroviricota</taxon>
        <taxon>Caudoviricetes</taxon>
        <taxon>Autographivirales</taxon>
        <taxon>Autoscriptoviridae</taxon>
        <taxon>Slopekvirinae</taxon>
        <taxon>Drulisvirus</taxon>
        <taxon>Drulisvirus K15PH90</taxon>
    </lineage>
</organism>
<sequence length="64" mass="7183">MSHKSVAVYAIDVDTFSKLIEGEISLHAVVYSECRGKLQLRPTGRIYNTPDFGGFTFIECTEIK</sequence>
<evidence type="ECO:0000313" key="1">
    <source>
        <dbReference type="EMBL" id="CAK6604925.1"/>
    </source>
</evidence>
<gene>
    <name evidence="1" type="ORF">K15PH90_LOCUS31</name>
</gene>
<name>A0AAV1MK75_9CAUD</name>